<dbReference type="InterPro" id="IPR031356">
    <property type="entry name" value="Stealth_CR4"/>
</dbReference>
<dbReference type="Pfam" id="PF17101">
    <property type="entry name" value="Stealth_CR1"/>
    <property type="match status" value="1"/>
</dbReference>
<evidence type="ECO:0000259" key="7">
    <source>
        <dbReference type="Pfam" id="PF17103"/>
    </source>
</evidence>
<dbReference type="Pfam" id="PF17102">
    <property type="entry name" value="Stealth_CR3"/>
    <property type="match status" value="1"/>
</dbReference>
<comment type="caution">
    <text evidence="8">The sequence shown here is derived from an EMBL/GenBank/DDBJ whole genome shotgun (WGS) entry which is preliminary data.</text>
</comment>
<keyword evidence="2" id="KW-0808">Transferase</keyword>
<feature type="domain" description="Stealth protein CR2 conserved region 2" evidence="4">
    <location>
        <begin position="236"/>
        <end position="340"/>
    </location>
</feature>
<evidence type="ECO:0000256" key="3">
    <source>
        <dbReference type="ARBA" id="ARBA00023169"/>
    </source>
</evidence>
<gene>
    <name evidence="8" type="ORF">Aph01nite_60930</name>
</gene>
<dbReference type="InterPro" id="IPR021520">
    <property type="entry name" value="Stealth_CR2"/>
</dbReference>
<dbReference type="EMBL" id="BOOA01000063">
    <property type="protein sequence ID" value="GIH27783.1"/>
    <property type="molecule type" value="Genomic_DNA"/>
</dbReference>
<dbReference type="InterPro" id="IPR047141">
    <property type="entry name" value="Stealth"/>
</dbReference>
<dbReference type="Pfam" id="PF17103">
    <property type="entry name" value="Stealth_CR4"/>
    <property type="match status" value="1"/>
</dbReference>
<dbReference type="AlphaFoldDB" id="A0A919URR5"/>
<name>A0A919URR5_9ACTN</name>
<evidence type="ECO:0000313" key="8">
    <source>
        <dbReference type="EMBL" id="GIH27783.1"/>
    </source>
</evidence>
<dbReference type="PANTHER" id="PTHR24045">
    <property type="match status" value="1"/>
</dbReference>
<keyword evidence="9" id="KW-1185">Reference proteome</keyword>
<proteinExistence type="inferred from homology"/>
<protein>
    <submittedName>
        <fullName evidence="8">Exopolysaccharide phosphotransferase</fullName>
    </submittedName>
</protein>
<evidence type="ECO:0000259" key="4">
    <source>
        <dbReference type="Pfam" id="PF11380"/>
    </source>
</evidence>
<accession>A0A919URR5</accession>
<dbReference type="GO" id="GO:0016772">
    <property type="term" value="F:transferase activity, transferring phosphorus-containing groups"/>
    <property type="evidence" value="ECO:0007669"/>
    <property type="project" value="InterPro"/>
</dbReference>
<keyword evidence="3" id="KW-0270">Exopolysaccharide synthesis</keyword>
<evidence type="ECO:0000313" key="9">
    <source>
        <dbReference type="Proteomes" id="UP000640052"/>
    </source>
</evidence>
<comment type="similarity">
    <text evidence="1">Belongs to the stealth family.</text>
</comment>
<evidence type="ECO:0000256" key="2">
    <source>
        <dbReference type="ARBA" id="ARBA00022679"/>
    </source>
</evidence>
<dbReference type="Proteomes" id="UP000640052">
    <property type="component" value="Unassembled WGS sequence"/>
</dbReference>
<evidence type="ECO:0000259" key="5">
    <source>
        <dbReference type="Pfam" id="PF17101"/>
    </source>
</evidence>
<organism evidence="8 9">
    <name type="scientific">Acrocarpospora phusangensis</name>
    <dbReference type="NCBI Taxonomy" id="1070424"/>
    <lineage>
        <taxon>Bacteria</taxon>
        <taxon>Bacillati</taxon>
        <taxon>Actinomycetota</taxon>
        <taxon>Actinomycetes</taxon>
        <taxon>Streptosporangiales</taxon>
        <taxon>Streptosporangiaceae</taxon>
        <taxon>Acrocarpospora</taxon>
    </lineage>
</organism>
<dbReference type="Pfam" id="PF11380">
    <property type="entry name" value="Stealth_CR2"/>
    <property type="match status" value="1"/>
</dbReference>
<feature type="domain" description="Stealth protein CR1 conserved region 1" evidence="5">
    <location>
        <begin position="199"/>
        <end position="222"/>
    </location>
</feature>
<sequence length="513" mass="58136">MQGRLGARDISPPRAALIRADVSPLQAVRETLDLVCRALTEAGVPFFCVRPLPGRPPVVAVPNADQPEALAALARTDCFARRLGAGRHGSRRPSADRLRPLRRGDLADAQAVRLALYFSSPSRTLTLGPEHGVDLEFWHREGDLLVAPRPNRVCEAVPLSGPLVPGREDLFNRLASADSRRTYPTRPEFLARLVDEIDFPIDAVYTWVDGADPAWRARRDLALTGGLSDLATNEARFVSRDELRYSLRSLVAYAPWIRKIWLVTDRQRPAWLREDERVQVVDHREIFRDPSLLPVFNSHAIEAQLHRIEGLTEHFLYLNDDFFLGRPLYPETFFEGNGVTRFFPSAAQVPFALHEDNPVHAAGMNNRRLLEDLCGRTLTQKMKHVPYALRRSLMYELEDRFAEEFEETTRSAFRRSSDIAVVSSLAHYYGYLSGRALPGAINYTYVDLSMRKARIKMRRMLKAREHDAYCLNDTAATTPEQDAIVLRFLEAYYPTASPFEAPERDVALEFTPG</sequence>
<dbReference type="PANTHER" id="PTHR24045:SF0">
    <property type="entry name" value="N-ACETYLGLUCOSAMINE-1-PHOSPHOTRANSFERASE SUBUNITS ALPHA_BETA"/>
    <property type="match status" value="1"/>
</dbReference>
<feature type="domain" description="Stealth protein CR3 conserved region 3" evidence="6">
    <location>
        <begin position="383"/>
        <end position="431"/>
    </location>
</feature>
<reference evidence="8" key="1">
    <citation type="submission" date="2021-01" db="EMBL/GenBank/DDBJ databases">
        <title>Whole genome shotgun sequence of Acrocarpospora phusangensis NBRC 108782.</title>
        <authorList>
            <person name="Komaki H."/>
            <person name="Tamura T."/>
        </authorList>
    </citation>
    <scope>NUCLEOTIDE SEQUENCE</scope>
    <source>
        <strain evidence="8">NBRC 108782</strain>
    </source>
</reference>
<dbReference type="InterPro" id="IPR031358">
    <property type="entry name" value="Stealth_CR1"/>
</dbReference>
<evidence type="ECO:0000256" key="1">
    <source>
        <dbReference type="ARBA" id="ARBA00007583"/>
    </source>
</evidence>
<feature type="domain" description="Stealth protein CR4 conserved region 4" evidence="7">
    <location>
        <begin position="461"/>
        <end position="505"/>
    </location>
</feature>
<dbReference type="GO" id="GO:0000271">
    <property type="term" value="P:polysaccharide biosynthetic process"/>
    <property type="evidence" value="ECO:0007669"/>
    <property type="project" value="UniProtKB-KW"/>
</dbReference>
<evidence type="ECO:0000259" key="6">
    <source>
        <dbReference type="Pfam" id="PF17102"/>
    </source>
</evidence>
<dbReference type="InterPro" id="IPR031357">
    <property type="entry name" value="Stealth_CR3"/>
</dbReference>